<dbReference type="GO" id="GO:0033615">
    <property type="term" value="P:mitochondrial proton-transporting ATP synthase complex assembly"/>
    <property type="evidence" value="ECO:0007669"/>
    <property type="project" value="TreeGrafter"/>
</dbReference>
<evidence type="ECO:0000313" key="2">
    <source>
        <dbReference type="Proteomes" id="UP000095038"/>
    </source>
</evidence>
<dbReference type="RefSeq" id="XP_020045292.1">
    <property type="nucleotide sequence ID" value="XM_020190016.1"/>
</dbReference>
<dbReference type="AlphaFoldDB" id="A0A1D2VBK0"/>
<proteinExistence type="predicted"/>
<protein>
    <submittedName>
        <fullName evidence="1">Uncharacterized protein</fullName>
    </submittedName>
</protein>
<keyword evidence="2" id="KW-1185">Reference proteome</keyword>
<evidence type="ECO:0000313" key="1">
    <source>
        <dbReference type="EMBL" id="ODV58985.1"/>
    </source>
</evidence>
<dbReference type="FunCoup" id="A0A1D2VBK0">
    <property type="interactions" value="164"/>
</dbReference>
<feature type="non-terminal residue" evidence="1">
    <location>
        <position position="271"/>
    </location>
</feature>
<reference evidence="2" key="1">
    <citation type="submission" date="2016-05" db="EMBL/GenBank/DDBJ databases">
        <title>Comparative genomics of biotechnologically important yeasts.</title>
        <authorList>
            <consortium name="DOE Joint Genome Institute"/>
            <person name="Riley R."/>
            <person name="Haridas S."/>
            <person name="Wolfe K.H."/>
            <person name="Lopes M.R."/>
            <person name="Hittinger C.T."/>
            <person name="Goker M."/>
            <person name="Salamov A."/>
            <person name="Wisecaver J."/>
            <person name="Long T.M."/>
            <person name="Aerts A.L."/>
            <person name="Barry K."/>
            <person name="Choi C."/>
            <person name="Clum A."/>
            <person name="Coughlan A.Y."/>
            <person name="Deshpande S."/>
            <person name="Douglass A.P."/>
            <person name="Hanson S.J."/>
            <person name="Klenk H.-P."/>
            <person name="Labutti K."/>
            <person name="Lapidus A."/>
            <person name="Lindquist E."/>
            <person name="Lipzen A."/>
            <person name="Meier-Kolthoff J.P."/>
            <person name="Ohm R.A."/>
            <person name="Otillar R.P."/>
            <person name="Pangilinan J."/>
            <person name="Peng Y."/>
            <person name="Rokas A."/>
            <person name="Rosa C.A."/>
            <person name="Scheuner C."/>
            <person name="Sibirny A.A."/>
            <person name="Slot J.C."/>
            <person name="Stielow J.B."/>
            <person name="Sun H."/>
            <person name="Kurtzman C.P."/>
            <person name="Blackwell M."/>
            <person name="Grigoriev I.V."/>
            <person name="Jeffries T.W."/>
        </authorList>
    </citation>
    <scope>NUCLEOTIDE SEQUENCE [LARGE SCALE GENOMIC DNA]</scope>
    <source>
        <strain evidence="2">DSM 1968</strain>
    </source>
</reference>
<dbReference type="Proteomes" id="UP000095038">
    <property type="component" value="Unassembled WGS sequence"/>
</dbReference>
<dbReference type="Pfam" id="PF05176">
    <property type="entry name" value="ATP-synt_10"/>
    <property type="match status" value="1"/>
</dbReference>
<name>A0A1D2VBK0_9ASCO</name>
<feature type="non-terminal residue" evidence="1">
    <location>
        <position position="1"/>
    </location>
</feature>
<sequence>FVSSLKSIKDSTPGQFKVLAVDKPIGQIKAPKIEENKKLENLTVNQFFDKDKKKLEREDIMKEIKNSEIYDLHVFRKTNGKIFKSPISYFKREKALYFPNIYGESLSNQDVCTTSLLKGQISIVRVYSSVIGDEVTQTYFRFINENENSKNDTFLNKSTYETVFKNEYPNCQIVDLSIYNSALKKLLINLINKRIIKKSLPEERWNKYLLVNKKNFTTAIAADLWLKNFVTGYIYLVDDECKIRYACCGNPSDGEYKSLWKAVKGLENELA</sequence>
<dbReference type="OrthoDB" id="17089at2759"/>
<dbReference type="GO" id="GO:0005743">
    <property type="term" value="C:mitochondrial inner membrane"/>
    <property type="evidence" value="ECO:0007669"/>
    <property type="project" value="TreeGrafter"/>
</dbReference>
<dbReference type="GeneID" id="30963652"/>
<dbReference type="PANTHER" id="PTHR28106">
    <property type="entry name" value="MITOCHONDRIAL ATPASE COMPLEX SUBUNIT ATP10"/>
    <property type="match status" value="1"/>
</dbReference>
<dbReference type="EMBL" id="KV454488">
    <property type="protein sequence ID" value="ODV58985.1"/>
    <property type="molecule type" value="Genomic_DNA"/>
</dbReference>
<accession>A0A1D2VBK0</accession>
<organism evidence="1 2">
    <name type="scientific">Ascoidea rubescens DSM 1968</name>
    <dbReference type="NCBI Taxonomy" id="1344418"/>
    <lineage>
        <taxon>Eukaryota</taxon>
        <taxon>Fungi</taxon>
        <taxon>Dikarya</taxon>
        <taxon>Ascomycota</taxon>
        <taxon>Saccharomycotina</taxon>
        <taxon>Saccharomycetes</taxon>
        <taxon>Ascoideaceae</taxon>
        <taxon>Ascoidea</taxon>
    </lineage>
</organism>
<gene>
    <name evidence="1" type="ORF">ASCRUDRAFT_27776</name>
</gene>
<dbReference type="InterPro" id="IPR007849">
    <property type="entry name" value="ATP10"/>
</dbReference>
<dbReference type="InParanoid" id="A0A1D2VBK0"/>
<dbReference type="STRING" id="1344418.A0A1D2VBK0"/>
<dbReference type="PANTHER" id="PTHR28106:SF1">
    <property type="entry name" value="MITOCHONDRIAL ATPASE COMPLEX SUBUNIT ATP10"/>
    <property type="match status" value="1"/>
</dbReference>